<name>A0AAV6K376_9ERIC</name>
<dbReference type="AlphaFoldDB" id="A0AAV6K376"/>
<dbReference type="EMBL" id="JACTNZ010000006">
    <property type="protein sequence ID" value="KAG5546907.1"/>
    <property type="molecule type" value="Genomic_DNA"/>
</dbReference>
<evidence type="ECO:0000313" key="1">
    <source>
        <dbReference type="EMBL" id="KAG5546907.1"/>
    </source>
</evidence>
<reference evidence="1 2" key="1">
    <citation type="submission" date="2020-08" db="EMBL/GenBank/DDBJ databases">
        <title>Plant Genome Project.</title>
        <authorList>
            <person name="Zhang R.-G."/>
        </authorList>
    </citation>
    <scope>NUCLEOTIDE SEQUENCE [LARGE SCALE GENOMIC DNA]</scope>
    <source>
        <strain evidence="1">WSP0</strain>
        <tissue evidence="1">Leaf</tissue>
    </source>
</reference>
<dbReference type="InterPro" id="IPR013785">
    <property type="entry name" value="Aldolase_TIM"/>
</dbReference>
<keyword evidence="2" id="KW-1185">Reference proteome</keyword>
<accession>A0AAV6K376</accession>
<proteinExistence type="predicted"/>
<gene>
    <name evidence="1" type="ORF">RHGRI_018912</name>
</gene>
<dbReference type="Gene3D" id="3.20.20.70">
    <property type="entry name" value="Aldolase class I"/>
    <property type="match status" value="1"/>
</dbReference>
<comment type="caution">
    <text evidence="1">The sequence shown here is derived from an EMBL/GenBank/DDBJ whole genome shotgun (WGS) entry which is preliminary data.</text>
</comment>
<dbReference type="Proteomes" id="UP000823749">
    <property type="component" value="Chromosome 6"/>
</dbReference>
<organism evidence="1 2">
    <name type="scientific">Rhododendron griersonianum</name>
    <dbReference type="NCBI Taxonomy" id="479676"/>
    <lineage>
        <taxon>Eukaryota</taxon>
        <taxon>Viridiplantae</taxon>
        <taxon>Streptophyta</taxon>
        <taxon>Embryophyta</taxon>
        <taxon>Tracheophyta</taxon>
        <taxon>Spermatophyta</taxon>
        <taxon>Magnoliopsida</taxon>
        <taxon>eudicotyledons</taxon>
        <taxon>Gunneridae</taxon>
        <taxon>Pentapetalae</taxon>
        <taxon>asterids</taxon>
        <taxon>Ericales</taxon>
        <taxon>Ericaceae</taxon>
        <taxon>Ericoideae</taxon>
        <taxon>Rhodoreae</taxon>
        <taxon>Rhododendron</taxon>
    </lineage>
</organism>
<evidence type="ECO:0000313" key="2">
    <source>
        <dbReference type="Proteomes" id="UP000823749"/>
    </source>
</evidence>
<sequence length="116" mass="12431">MQKLSTTLPRCSQMQRGSVNVTIKALSYAFIMLKCLQFLKGGGVAIGGLLELIPCIARTAVAVGVDGIFMEASAPFGGTASRAYSNRCKTFNLSAVYISVSKGKQSFKIDLTPFRD</sequence>
<protein>
    <submittedName>
        <fullName evidence="1">Uncharacterized protein</fullName>
    </submittedName>
</protein>